<gene>
    <name evidence="1" type="ORF">SAMN05216236_102279</name>
</gene>
<accession>A0A1I6YL45</accession>
<keyword evidence="2" id="KW-1185">Reference proteome</keyword>
<sequence length="243" mass="25234">MNATSGETGGQAAVGVLMLKTRFPRIPGDIGHPATWPFPVLYRVVNDASPERVVRQGAHGLLEPFIDAALALVQEGAWGITTSCGFLTLFQDALAAAVPVPVVTSSLMQVAMVNRLLPAQRRAGILTISARSLTGAHLAAAGVPPGTPVGSTEGGAEFTRAILGNARKLDVELARRDNVAAALALQAAHPDLGAIVLECTNMGPYAGDIAAATGVPVYSIVSFLRWFQAGLTPPRFEPSLVVP</sequence>
<dbReference type="Gene3D" id="3.40.50.12500">
    <property type="match status" value="1"/>
</dbReference>
<dbReference type="OrthoDB" id="5465390at2"/>
<evidence type="ECO:0008006" key="3">
    <source>
        <dbReference type="Google" id="ProtNLM"/>
    </source>
</evidence>
<proteinExistence type="predicted"/>
<dbReference type="Proteomes" id="UP000182466">
    <property type="component" value="Unassembled WGS sequence"/>
</dbReference>
<dbReference type="AlphaFoldDB" id="A0A1I6YL45"/>
<name>A0A1I6YL45_9RHOB</name>
<protein>
    <recommendedName>
        <fullName evidence="3">Aspartate/glutamate racemase family protein</fullName>
    </recommendedName>
</protein>
<evidence type="ECO:0000313" key="1">
    <source>
        <dbReference type="EMBL" id="SFT51175.1"/>
    </source>
</evidence>
<dbReference type="NCBIfam" id="NF005679">
    <property type="entry name" value="PRK07475.1"/>
    <property type="match status" value="1"/>
</dbReference>
<dbReference type="InterPro" id="IPR053714">
    <property type="entry name" value="Iso_Racemase_Enz_sf"/>
</dbReference>
<dbReference type="RefSeq" id="WP_027260704.1">
    <property type="nucleotide sequence ID" value="NZ_FPAW01000002.1"/>
</dbReference>
<evidence type="ECO:0000313" key="2">
    <source>
        <dbReference type="Proteomes" id="UP000182466"/>
    </source>
</evidence>
<dbReference type="EMBL" id="FPAW01000002">
    <property type="protein sequence ID" value="SFT51175.1"/>
    <property type="molecule type" value="Genomic_DNA"/>
</dbReference>
<dbReference type="eggNOG" id="COG1794">
    <property type="taxonomic scope" value="Bacteria"/>
</dbReference>
<reference evidence="1 2" key="1">
    <citation type="submission" date="2016-10" db="EMBL/GenBank/DDBJ databases">
        <authorList>
            <person name="de Groot N.N."/>
        </authorList>
    </citation>
    <scope>NUCLEOTIDE SEQUENCE [LARGE SCALE GENOMIC DNA]</scope>
    <source>
        <strain evidence="1 2">CGMCC 1.10959</strain>
    </source>
</reference>
<dbReference type="STRING" id="999627.SAMN05216236_102279"/>
<organism evidence="1 2">
    <name type="scientific">Sedimentitalea nanhaiensis</name>
    <dbReference type="NCBI Taxonomy" id="999627"/>
    <lineage>
        <taxon>Bacteria</taxon>
        <taxon>Pseudomonadati</taxon>
        <taxon>Pseudomonadota</taxon>
        <taxon>Alphaproteobacteria</taxon>
        <taxon>Rhodobacterales</taxon>
        <taxon>Paracoccaceae</taxon>
        <taxon>Sedimentitalea</taxon>
    </lineage>
</organism>